<accession>A0A2V5H6Y9</accession>
<organism evidence="1 2">
    <name type="scientific">Aspergillus violaceofuscus (strain CBS 115571)</name>
    <dbReference type="NCBI Taxonomy" id="1450538"/>
    <lineage>
        <taxon>Eukaryota</taxon>
        <taxon>Fungi</taxon>
        <taxon>Dikarya</taxon>
        <taxon>Ascomycota</taxon>
        <taxon>Pezizomycotina</taxon>
        <taxon>Eurotiomycetes</taxon>
        <taxon>Eurotiomycetidae</taxon>
        <taxon>Eurotiales</taxon>
        <taxon>Aspergillaceae</taxon>
        <taxon>Aspergillus</taxon>
    </lineage>
</organism>
<dbReference type="AlphaFoldDB" id="A0A2V5H6Y9"/>
<keyword evidence="2" id="KW-1185">Reference proteome</keyword>
<sequence>MSFISSHLLHQQLLIYYVRMRGLSAAMQGSLPIPKTGLFSTGNQESSQRLTIKSTKSLRNRPEAIEFTLS</sequence>
<dbReference type="Proteomes" id="UP000249829">
    <property type="component" value="Unassembled WGS sequence"/>
</dbReference>
<evidence type="ECO:0000313" key="2">
    <source>
        <dbReference type="Proteomes" id="UP000249829"/>
    </source>
</evidence>
<gene>
    <name evidence="1" type="ORF">BO99DRAFT_184314</name>
</gene>
<name>A0A2V5H6Y9_ASPV1</name>
<proteinExistence type="predicted"/>
<dbReference type="EMBL" id="KZ825150">
    <property type="protein sequence ID" value="PYI17872.1"/>
    <property type="molecule type" value="Genomic_DNA"/>
</dbReference>
<reference evidence="1 2" key="1">
    <citation type="submission" date="2018-02" db="EMBL/GenBank/DDBJ databases">
        <title>The genomes of Aspergillus section Nigri reveals drivers in fungal speciation.</title>
        <authorList>
            <consortium name="DOE Joint Genome Institute"/>
            <person name="Vesth T.C."/>
            <person name="Nybo J."/>
            <person name="Theobald S."/>
            <person name="Brandl J."/>
            <person name="Frisvad J.C."/>
            <person name="Nielsen K.F."/>
            <person name="Lyhne E.K."/>
            <person name="Kogle M.E."/>
            <person name="Kuo A."/>
            <person name="Riley R."/>
            <person name="Clum A."/>
            <person name="Nolan M."/>
            <person name="Lipzen A."/>
            <person name="Salamov A."/>
            <person name="Henrissat B."/>
            <person name="Wiebenga A."/>
            <person name="De vries R.P."/>
            <person name="Grigoriev I.V."/>
            <person name="Mortensen U.H."/>
            <person name="Andersen M.R."/>
            <person name="Baker S.E."/>
        </authorList>
    </citation>
    <scope>NUCLEOTIDE SEQUENCE [LARGE SCALE GENOMIC DNA]</scope>
    <source>
        <strain evidence="1 2">CBS 115571</strain>
    </source>
</reference>
<protein>
    <submittedName>
        <fullName evidence="1">Uncharacterized protein</fullName>
    </submittedName>
</protein>
<evidence type="ECO:0000313" key="1">
    <source>
        <dbReference type="EMBL" id="PYI17872.1"/>
    </source>
</evidence>